<dbReference type="InterPro" id="IPR032740">
    <property type="entry name" value="GxDLY"/>
</dbReference>
<dbReference type="Proteomes" id="UP001158067">
    <property type="component" value="Unassembled WGS sequence"/>
</dbReference>
<dbReference type="RefSeq" id="WP_283431449.1">
    <property type="nucleotide sequence ID" value="NZ_FXUG01000002.1"/>
</dbReference>
<proteinExistence type="predicted"/>
<dbReference type="SUPFAM" id="SSF52266">
    <property type="entry name" value="SGNH hydrolase"/>
    <property type="match status" value="1"/>
</dbReference>
<evidence type="ECO:0000313" key="3">
    <source>
        <dbReference type="EMBL" id="SMP46352.1"/>
    </source>
</evidence>
<feature type="domain" description="SGNH hydrolase-type esterase N-terminal" evidence="2">
    <location>
        <begin position="45"/>
        <end position="190"/>
    </location>
</feature>
<evidence type="ECO:0000259" key="1">
    <source>
        <dbReference type="Pfam" id="PF14606"/>
    </source>
</evidence>
<dbReference type="InterPro" id="IPR036514">
    <property type="entry name" value="SGNH_hydro_sf"/>
</dbReference>
<dbReference type="Pfam" id="PF14607">
    <property type="entry name" value="GxDLY"/>
    <property type="match status" value="1"/>
</dbReference>
<keyword evidence="4" id="KW-1185">Reference proteome</keyword>
<organism evidence="3 4">
    <name type="scientific">Neorhodopirellula lusitana</name>
    <dbReference type="NCBI Taxonomy" id="445327"/>
    <lineage>
        <taxon>Bacteria</taxon>
        <taxon>Pseudomonadati</taxon>
        <taxon>Planctomycetota</taxon>
        <taxon>Planctomycetia</taxon>
        <taxon>Pirellulales</taxon>
        <taxon>Pirellulaceae</taxon>
        <taxon>Neorhodopirellula</taxon>
    </lineage>
</organism>
<dbReference type="Pfam" id="PF14606">
    <property type="entry name" value="Lipase_GDSL_3"/>
    <property type="match status" value="1"/>
</dbReference>
<dbReference type="PANTHER" id="PTHR30383">
    <property type="entry name" value="THIOESTERASE 1/PROTEASE 1/LYSOPHOSPHOLIPASE L1"/>
    <property type="match status" value="1"/>
</dbReference>
<dbReference type="InterPro" id="IPR013830">
    <property type="entry name" value="SGNH_hydro"/>
</dbReference>
<accession>A0ABY1PTQ7</accession>
<sequence length="381" mass="42099">MRTFFVLLFCSIPFGVIDAQEKQTTPIGSLDPEMSDGKHAEDGLSWHDVTQWGVEGRILPDQERQRWFDRLPGSAEGNVTNAVWNLSRHSAGMMVRFKTDATSIDIDYKLLTKNLQMSHMPATGVSGVDLYARDDSGKWRWVQVTRPTSQEVKTKLVDGLAEGDREFAAYLPLFNGVESMSIGVPPDSKFEFLAPRTKPIVFYGTSITHGACASRPGMVHTAILGRRFDTPVVNLGFSGNGKMDAAVGEFLTQVDAAVFVIDCLPNMNASMVDTKCVPLVQQIREKKPDTPIILVEDRRNTNSWILPARDKHHTANHNALQTAYEKLKSESVNNLYYISGDALYGSDGEGSTDGSHASDLGFMRQADVFDPVLRQALGLVE</sequence>
<gene>
    <name evidence="3" type="ORF">SAMN06265222_102113</name>
</gene>
<evidence type="ECO:0000313" key="4">
    <source>
        <dbReference type="Proteomes" id="UP001158067"/>
    </source>
</evidence>
<dbReference type="InterPro" id="IPR051532">
    <property type="entry name" value="Ester_Hydrolysis_Enzymes"/>
</dbReference>
<dbReference type="CDD" id="cd01844">
    <property type="entry name" value="SGNH_hydrolase_like_6"/>
    <property type="match status" value="1"/>
</dbReference>
<name>A0ABY1PTQ7_9BACT</name>
<comment type="caution">
    <text evidence="3">The sequence shown here is derived from an EMBL/GenBank/DDBJ whole genome shotgun (WGS) entry which is preliminary data.</text>
</comment>
<evidence type="ECO:0000259" key="2">
    <source>
        <dbReference type="Pfam" id="PF14607"/>
    </source>
</evidence>
<reference evidence="3 4" key="1">
    <citation type="submission" date="2017-05" db="EMBL/GenBank/DDBJ databases">
        <authorList>
            <person name="Varghese N."/>
            <person name="Submissions S."/>
        </authorList>
    </citation>
    <scope>NUCLEOTIDE SEQUENCE [LARGE SCALE GENOMIC DNA]</scope>
    <source>
        <strain evidence="3 4">DSM 25457</strain>
    </source>
</reference>
<dbReference type="Gene3D" id="3.40.50.1110">
    <property type="entry name" value="SGNH hydrolase"/>
    <property type="match status" value="1"/>
</dbReference>
<protein>
    <submittedName>
        <fullName evidence="3">N-terminus of Esterase_SGNH_hydro-type</fullName>
    </submittedName>
</protein>
<dbReference type="EMBL" id="FXUG01000002">
    <property type="protein sequence ID" value="SMP46352.1"/>
    <property type="molecule type" value="Genomic_DNA"/>
</dbReference>
<feature type="domain" description="SGNH hydrolase-type esterase" evidence="1">
    <location>
        <begin position="197"/>
        <end position="374"/>
    </location>
</feature>
<dbReference type="PANTHER" id="PTHR30383:SF29">
    <property type="entry name" value="SGNH HYDROLASE-TYPE ESTERASE DOMAIN-CONTAINING PROTEIN"/>
    <property type="match status" value="1"/>
</dbReference>
<dbReference type="Gene3D" id="2.60.120.260">
    <property type="entry name" value="Galactose-binding domain-like"/>
    <property type="match status" value="1"/>
</dbReference>